<evidence type="ECO:0000313" key="1">
    <source>
        <dbReference type="EMBL" id="TWD79987.1"/>
    </source>
</evidence>
<proteinExistence type="predicted"/>
<dbReference type="AlphaFoldDB" id="A0A561BMD6"/>
<organism evidence="1 2">
    <name type="scientific">Kribbella amoyensis</name>
    <dbReference type="NCBI Taxonomy" id="996641"/>
    <lineage>
        <taxon>Bacteria</taxon>
        <taxon>Bacillati</taxon>
        <taxon>Actinomycetota</taxon>
        <taxon>Actinomycetes</taxon>
        <taxon>Propionibacteriales</taxon>
        <taxon>Kribbellaceae</taxon>
        <taxon>Kribbella</taxon>
    </lineage>
</organism>
<keyword evidence="2" id="KW-1185">Reference proteome</keyword>
<accession>A0A561BMD6</accession>
<dbReference type="InterPro" id="IPR027417">
    <property type="entry name" value="P-loop_NTPase"/>
</dbReference>
<evidence type="ECO:0000313" key="2">
    <source>
        <dbReference type="Proteomes" id="UP000318380"/>
    </source>
</evidence>
<comment type="caution">
    <text evidence="1">The sequence shown here is derived from an EMBL/GenBank/DDBJ whole genome shotgun (WGS) entry which is preliminary data.</text>
</comment>
<gene>
    <name evidence="1" type="ORF">FB561_1053</name>
</gene>
<dbReference type="EMBL" id="VIVK01000001">
    <property type="protein sequence ID" value="TWD79987.1"/>
    <property type="molecule type" value="Genomic_DNA"/>
</dbReference>
<dbReference type="Proteomes" id="UP000318380">
    <property type="component" value="Unassembled WGS sequence"/>
</dbReference>
<reference evidence="1 2" key="1">
    <citation type="submission" date="2019-06" db="EMBL/GenBank/DDBJ databases">
        <title>Sequencing the genomes of 1000 actinobacteria strains.</title>
        <authorList>
            <person name="Klenk H.-P."/>
        </authorList>
    </citation>
    <scope>NUCLEOTIDE SEQUENCE [LARGE SCALE GENOMIC DNA]</scope>
    <source>
        <strain evidence="1 2">DSM 24683</strain>
    </source>
</reference>
<keyword evidence="1" id="KW-0418">Kinase</keyword>
<protein>
    <submittedName>
        <fullName evidence="1">Putative kinase</fullName>
    </submittedName>
</protein>
<name>A0A561BMD6_9ACTN</name>
<dbReference type="RefSeq" id="WP_145803576.1">
    <property type="nucleotide sequence ID" value="NZ_VIVK01000001.1"/>
</dbReference>
<dbReference type="Gene3D" id="3.40.50.300">
    <property type="entry name" value="P-loop containing nucleotide triphosphate hydrolases"/>
    <property type="match status" value="1"/>
</dbReference>
<dbReference type="OrthoDB" id="9781848at2"/>
<sequence length="166" mass="18714">MDPRLIVVRGNSGAGKSSVAQAIRRAHGPGVAWIEQDYVRRILLNELEPPELGNVALVEQITRTAIGQRYHAVLDGVFHTVWYGEMLARLAREYDAYFFHLEVPLEETIRRHGTREKAKLFPADDLRAWYRERDLLADPVETVIDHTSSLDETVRRILGATGLGAG</sequence>
<dbReference type="SUPFAM" id="SSF52540">
    <property type="entry name" value="P-loop containing nucleoside triphosphate hydrolases"/>
    <property type="match status" value="1"/>
</dbReference>
<dbReference type="Pfam" id="PF13671">
    <property type="entry name" value="AAA_33"/>
    <property type="match status" value="1"/>
</dbReference>
<keyword evidence="1" id="KW-0808">Transferase</keyword>
<dbReference type="GO" id="GO:0016301">
    <property type="term" value="F:kinase activity"/>
    <property type="evidence" value="ECO:0007669"/>
    <property type="project" value="UniProtKB-KW"/>
</dbReference>